<keyword evidence="1" id="KW-1133">Transmembrane helix</keyword>
<organism evidence="2">
    <name type="scientific">Xanthomonas arboricola pv. pruni</name>
    <dbReference type="NCBI Taxonomy" id="69929"/>
    <lineage>
        <taxon>Bacteria</taxon>
        <taxon>Pseudomonadati</taxon>
        <taxon>Pseudomonadota</taxon>
        <taxon>Gammaproteobacteria</taxon>
        <taxon>Lysobacterales</taxon>
        <taxon>Lysobacteraceae</taxon>
        <taxon>Xanthomonas</taxon>
    </lineage>
</organism>
<gene>
    <name evidence="2" type="ORF">QSH54_18570</name>
</gene>
<dbReference type="AlphaFoldDB" id="A0AAP4KCV6"/>
<keyword evidence="1" id="KW-0812">Transmembrane</keyword>
<name>A0AAP4KCV6_9XANT</name>
<sequence>MKTESNPMLGPSAGTGGGLGGDAAMRAAPKKVTTPHNRFFWWFSLSLLVLGPLGFIVGPLMARRGLRKAERLYPQEAYAARRLDQGFTAAQWWVMTPLTVMGAFWVSSVLSGLPMVLLVLWLQLSQP</sequence>
<evidence type="ECO:0008006" key="3">
    <source>
        <dbReference type="Google" id="ProtNLM"/>
    </source>
</evidence>
<reference evidence="2" key="1">
    <citation type="submission" date="2023-06" db="EMBL/GenBank/DDBJ databases">
        <title>Genome sequences of Xanthomonas arboricola from Serbia and Montenegro.</title>
        <authorList>
            <person name="Ilicic R."/>
            <person name="Jelusic A."/>
            <person name="Harrison J."/>
            <person name="Greer S."/>
            <person name="Grant M."/>
            <person name="Vicente J."/>
            <person name="Popovic Milovanovic T."/>
            <person name="Studholme D.J."/>
        </authorList>
    </citation>
    <scope>NUCLEOTIDE SEQUENCE</scope>
    <source>
        <strain evidence="2">Xp320</strain>
    </source>
</reference>
<feature type="transmembrane region" description="Helical" evidence="1">
    <location>
        <begin position="103"/>
        <end position="124"/>
    </location>
</feature>
<accession>A0AAP4KCV6</accession>
<evidence type="ECO:0000256" key="1">
    <source>
        <dbReference type="SAM" id="Phobius"/>
    </source>
</evidence>
<protein>
    <recommendedName>
        <fullName evidence="3">Transmembrane protein</fullName>
    </recommendedName>
</protein>
<dbReference type="EMBL" id="JASVYU010000031">
    <property type="protein sequence ID" value="MDN0288592.1"/>
    <property type="molecule type" value="Genomic_DNA"/>
</dbReference>
<feature type="transmembrane region" description="Helical" evidence="1">
    <location>
        <begin position="39"/>
        <end position="62"/>
    </location>
</feature>
<keyword evidence="1" id="KW-0472">Membrane</keyword>
<proteinExistence type="predicted"/>
<evidence type="ECO:0000313" key="2">
    <source>
        <dbReference type="EMBL" id="MDN0288592.1"/>
    </source>
</evidence>
<comment type="caution">
    <text evidence="2">The sequence shown here is derived from an EMBL/GenBank/DDBJ whole genome shotgun (WGS) entry which is preliminary data.</text>
</comment>